<dbReference type="AlphaFoldDB" id="A0AAU9TXS5"/>
<dbReference type="InterPro" id="IPR009003">
    <property type="entry name" value="Peptidase_S1_PA"/>
</dbReference>
<dbReference type="PANTHER" id="PTHR24276:SF91">
    <property type="entry name" value="AT26814P-RELATED"/>
    <property type="match status" value="1"/>
</dbReference>
<keyword evidence="9" id="KW-1185">Reference proteome</keyword>
<feature type="signal peptide" evidence="6">
    <location>
        <begin position="1"/>
        <end position="16"/>
    </location>
</feature>
<evidence type="ECO:0000256" key="5">
    <source>
        <dbReference type="ARBA" id="ARBA00023157"/>
    </source>
</evidence>
<keyword evidence="3" id="KW-0378">Hydrolase</keyword>
<comment type="similarity">
    <text evidence="1">Belongs to the peptidase S1 family.</text>
</comment>
<evidence type="ECO:0000256" key="4">
    <source>
        <dbReference type="ARBA" id="ARBA00022825"/>
    </source>
</evidence>
<sequence>MWCKLFFVVVLRFVVSEIIFSEKVQIPTGNYLNDEVQVDSRIIGGEETEILEHPYQVSFIVNNSYFCGGFIVSENYILTAAHCAQKKYIGYNLNLLSVCLWSGFHEKTTGQVQPLCLSMDKDVAVLKTEKPIEFIDTIQPIALPPKNRQVKGEFIVSGWGRTEYESFPERLMSVKLRVVNFDRCFAIYGTILTKNMWCGGNFFLGGTGTGQGDSGGAAIQDGMAMGIVSFNRAYGQAFSPSVFANIAAPAIRDFISNNTGL</sequence>
<protein>
    <recommendedName>
        <fullName evidence="7">Peptidase S1 domain-containing protein</fullName>
    </recommendedName>
</protein>
<evidence type="ECO:0000256" key="3">
    <source>
        <dbReference type="ARBA" id="ARBA00022801"/>
    </source>
</evidence>
<feature type="domain" description="Peptidase S1" evidence="7">
    <location>
        <begin position="42"/>
        <end position="260"/>
    </location>
</feature>
<keyword evidence="4" id="KW-0720">Serine protease</keyword>
<comment type="caution">
    <text evidence="8">The sequence shown here is derived from an EMBL/GenBank/DDBJ whole genome shotgun (WGS) entry which is preliminary data.</text>
</comment>
<keyword evidence="6" id="KW-0732">Signal</keyword>
<dbReference type="Proteomes" id="UP001153954">
    <property type="component" value="Unassembled WGS sequence"/>
</dbReference>
<dbReference type="SMART" id="SM00020">
    <property type="entry name" value="Tryp_SPc"/>
    <property type="match status" value="1"/>
</dbReference>
<dbReference type="Pfam" id="PF00089">
    <property type="entry name" value="Trypsin"/>
    <property type="match status" value="1"/>
</dbReference>
<accession>A0AAU9TXS5</accession>
<evidence type="ECO:0000256" key="1">
    <source>
        <dbReference type="ARBA" id="ARBA00007664"/>
    </source>
</evidence>
<dbReference type="InterPro" id="IPR050430">
    <property type="entry name" value="Peptidase_S1"/>
</dbReference>
<evidence type="ECO:0000256" key="6">
    <source>
        <dbReference type="SAM" id="SignalP"/>
    </source>
</evidence>
<dbReference type="InterPro" id="IPR001314">
    <property type="entry name" value="Peptidase_S1A"/>
</dbReference>
<evidence type="ECO:0000256" key="2">
    <source>
        <dbReference type="ARBA" id="ARBA00022670"/>
    </source>
</evidence>
<dbReference type="InterPro" id="IPR001254">
    <property type="entry name" value="Trypsin_dom"/>
</dbReference>
<dbReference type="SUPFAM" id="SSF50494">
    <property type="entry name" value="Trypsin-like serine proteases"/>
    <property type="match status" value="1"/>
</dbReference>
<keyword evidence="5" id="KW-1015">Disulfide bond</keyword>
<feature type="chain" id="PRO_5043829790" description="Peptidase S1 domain-containing protein" evidence="6">
    <location>
        <begin position="17"/>
        <end position="261"/>
    </location>
</feature>
<keyword evidence="2" id="KW-0645">Protease</keyword>
<dbReference type="Gene3D" id="2.40.10.10">
    <property type="entry name" value="Trypsin-like serine proteases"/>
    <property type="match status" value="2"/>
</dbReference>
<dbReference type="PRINTS" id="PR00722">
    <property type="entry name" value="CHYMOTRYPSIN"/>
</dbReference>
<reference evidence="8" key="1">
    <citation type="submission" date="2022-03" db="EMBL/GenBank/DDBJ databases">
        <authorList>
            <person name="Tunstrom K."/>
        </authorList>
    </citation>
    <scope>NUCLEOTIDE SEQUENCE</scope>
</reference>
<evidence type="ECO:0000259" key="7">
    <source>
        <dbReference type="PROSITE" id="PS50240"/>
    </source>
</evidence>
<gene>
    <name evidence="8" type="ORF">EEDITHA_LOCUS7490</name>
</gene>
<dbReference type="EMBL" id="CAKOGL010000011">
    <property type="protein sequence ID" value="CAH2091643.1"/>
    <property type="molecule type" value="Genomic_DNA"/>
</dbReference>
<dbReference type="InterPro" id="IPR018114">
    <property type="entry name" value="TRYPSIN_HIS"/>
</dbReference>
<dbReference type="GO" id="GO:0004252">
    <property type="term" value="F:serine-type endopeptidase activity"/>
    <property type="evidence" value="ECO:0007669"/>
    <property type="project" value="InterPro"/>
</dbReference>
<dbReference type="PROSITE" id="PS50240">
    <property type="entry name" value="TRYPSIN_DOM"/>
    <property type="match status" value="1"/>
</dbReference>
<dbReference type="PROSITE" id="PS00134">
    <property type="entry name" value="TRYPSIN_HIS"/>
    <property type="match status" value="1"/>
</dbReference>
<name>A0AAU9TXS5_EUPED</name>
<dbReference type="GO" id="GO:0006508">
    <property type="term" value="P:proteolysis"/>
    <property type="evidence" value="ECO:0007669"/>
    <property type="project" value="UniProtKB-KW"/>
</dbReference>
<organism evidence="8 9">
    <name type="scientific">Euphydryas editha</name>
    <name type="common">Edith's checkerspot</name>
    <dbReference type="NCBI Taxonomy" id="104508"/>
    <lineage>
        <taxon>Eukaryota</taxon>
        <taxon>Metazoa</taxon>
        <taxon>Ecdysozoa</taxon>
        <taxon>Arthropoda</taxon>
        <taxon>Hexapoda</taxon>
        <taxon>Insecta</taxon>
        <taxon>Pterygota</taxon>
        <taxon>Neoptera</taxon>
        <taxon>Endopterygota</taxon>
        <taxon>Lepidoptera</taxon>
        <taxon>Glossata</taxon>
        <taxon>Ditrysia</taxon>
        <taxon>Papilionoidea</taxon>
        <taxon>Nymphalidae</taxon>
        <taxon>Nymphalinae</taxon>
        <taxon>Euphydryas</taxon>
    </lineage>
</organism>
<dbReference type="CDD" id="cd00190">
    <property type="entry name" value="Tryp_SPc"/>
    <property type="match status" value="1"/>
</dbReference>
<evidence type="ECO:0000313" key="9">
    <source>
        <dbReference type="Proteomes" id="UP001153954"/>
    </source>
</evidence>
<dbReference type="PANTHER" id="PTHR24276">
    <property type="entry name" value="POLYSERASE-RELATED"/>
    <property type="match status" value="1"/>
</dbReference>
<proteinExistence type="inferred from homology"/>
<dbReference type="InterPro" id="IPR043504">
    <property type="entry name" value="Peptidase_S1_PA_chymotrypsin"/>
</dbReference>
<evidence type="ECO:0000313" key="8">
    <source>
        <dbReference type="EMBL" id="CAH2091643.1"/>
    </source>
</evidence>